<evidence type="ECO:0000256" key="7">
    <source>
        <dbReference type="SAM" id="Phobius"/>
    </source>
</evidence>
<name>A0AAD7BK04_9AGAR</name>
<protein>
    <recommendedName>
        <fullName evidence="8">C2 domain-containing protein</fullName>
    </recommendedName>
</protein>
<evidence type="ECO:0000256" key="6">
    <source>
        <dbReference type="SAM" id="MobiDB-lite"/>
    </source>
</evidence>
<dbReference type="PANTHER" id="PTHR47348">
    <property type="entry name" value="MEIOTICALLY UP-REGULATED GENE 190 PROTEIN"/>
    <property type="match status" value="1"/>
</dbReference>
<evidence type="ECO:0000313" key="10">
    <source>
        <dbReference type="Proteomes" id="UP001221142"/>
    </source>
</evidence>
<sequence>MNTSPERRTVTDPVTHQSLPIHDHVAELPAVVQVDLDPSQMTGVVDTEARKNSWLDDDIRRTRIQTAVIAGLSAFSGALVSNLLGSRAVCSALGLVAAVCVLYFWDPPKPRMQLRDEVTTKRLPFGLALFFVLWPIVNPALFASIGDTLEDALQATLPTPIHGVRVTDIGQGSEALRIIGIRSLPGAATTTEENDFVNLEVALAYRGSPHSKGHNAHLLLQFWISGGLVIPVWVEVTGVLATARMRVQLMSDAPFFSALTLTLLGQPRVTFKCTPLAKSFLNVMDIPGLSGWLQKAIDTAVGALKRMLGKRDQMDTETLGVVVVVVKSAQGFKDGDAGKFWESQTNRRGDPFVTIGWGNMVYQFGLVGSPYWQEAAVLLVGPSEMNARELLRVQLRDLDWGSSSDLLGTVELHLHDLMGNPKTSNRMSPRTDRFTDMNGAKWPGHLEWECGYFSKTTIEHHLKDVDEFTRKVEHETERRLREADSVRHDEQDVARQKKADLKDRSEEAIAGQAPAYCTVILNHERVYTTRTRLRSNKPFFSTGTERFIKDWRTTSLIIAVRDSCMGEDPLIGAVDLSLPKLLSGRSQICDEFSLAGGIGYGRVKISLVFRSVLIDPTRLPRSLVGWDVATLDIQPHARERAKLPEDLKSCRLVLRTPNGKGKLHAHTDGSWRHKREKPVRLAVHRRSSECLVVEFKHHTRVGIRRPLAFCTLWLKDVVDREQTTLVLSVWQNENGALEHARANDRPPDESGPQRLGTLELTIRLLPGLSGYHKPLAAHEPSIADVMQVLDATAEEDENGLLHPLDPDSSSEDEVEESEVKHPRLMHRLSSKIAHLGHHDET</sequence>
<keyword evidence="7" id="KW-0472">Membrane</keyword>
<dbReference type="InterPro" id="IPR035892">
    <property type="entry name" value="C2_domain_sf"/>
</dbReference>
<dbReference type="PROSITE" id="PS50004">
    <property type="entry name" value="C2"/>
    <property type="match status" value="1"/>
</dbReference>
<dbReference type="Gene3D" id="2.60.40.150">
    <property type="entry name" value="C2 domain"/>
    <property type="match status" value="2"/>
</dbReference>
<reference evidence="9" key="1">
    <citation type="submission" date="2023-03" db="EMBL/GenBank/DDBJ databases">
        <title>Massive genome expansion in bonnet fungi (Mycena s.s.) driven by repeated elements and novel gene families across ecological guilds.</title>
        <authorList>
            <consortium name="Lawrence Berkeley National Laboratory"/>
            <person name="Harder C.B."/>
            <person name="Miyauchi S."/>
            <person name="Viragh M."/>
            <person name="Kuo A."/>
            <person name="Thoen E."/>
            <person name="Andreopoulos B."/>
            <person name="Lu D."/>
            <person name="Skrede I."/>
            <person name="Drula E."/>
            <person name="Henrissat B."/>
            <person name="Morin E."/>
            <person name="Kohler A."/>
            <person name="Barry K."/>
            <person name="LaButti K."/>
            <person name="Morin E."/>
            <person name="Salamov A."/>
            <person name="Lipzen A."/>
            <person name="Mereny Z."/>
            <person name="Hegedus B."/>
            <person name="Baldrian P."/>
            <person name="Stursova M."/>
            <person name="Weitz H."/>
            <person name="Taylor A."/>
            <person name="Grigoriev I.V."/>
            <person name="Nagy L.G."/>
            <person name="Martin F."/>
            <person name="Kauserud H."/>
        </authorList>
    </citation>
    <scope>NUCLEOTIDE SEQUENCE</scope>
    <source>
        <strain evidence="9">9284</strain>
    </source>
</reference>
<dbReference type="CDD" id="cd21676">
    <property type="entry name" value="SMP_Mug190"/>
    <property type="match status" value="1"/>
</dbReference>
<dbReference type="SUPFAM" id="SSF49562">
    <property type="entry name" value="C2 domain (Calcium/lipid-binding domain, CaLB)"/>
    <property type="match status" value="2"/>
</dbReference>
<dbReference type="PANTHER" id="PTHR47348:SF2">
    <property type="entry name" value="MEIOTICALLY UP-REGULATED 190 PROTEIN"/>
    <property type="match status" value="1"/>
</dbReference>
<feature type="region of interest" description="Disordered" evidence="6">
    <location>
        <begin position="798"/>
        <end position="841"/>
    </location>
</feature>
<keyword evidence="10" id="KW-1185">Reference proteome</keyword>
<dbReference type="EMBL" id="JARKIF010000014">
    <property type="protein sequence ID" value="KAJ7623300.1"/>
    <property type="molecule type" value="Genomic_DNA"/>
</dbReference>
<keyword evidence="5 7" id="KW-1133">Transmembrane helix</keyword>
<dbReference type="InterPro" id="IPR037765">
    <property type="entry name" value="C2B_Tricalbin"/>
</dbReference>
<organism evidence="9 10">
    <name type="scientific">Roridomyces roridus</name>
    <dbReference type="NCBI Taxonomy" id="1738132"/>
    <lineage>
        <taxon>Eukaryota</taxon>
        <taxon>Fungi</taxon>
        <taxon>Dikarya</taxon>
        <taxon>Basidiomycota</taxon>
        <taxon>Agaricomycotina</taxon>
        <taxon>Agaricomycetes</taxon>
        <taxon>Agaricomycetidae</taxon>
        <taxon>Agaricales</taxon>
        <taxon>Marasmiineae</taxon>
        <taxon>Mycenaceae</taxon>
        <taxon>Roridomyces</taxon>
    </lineage>
</organism>
<dbReference type="Pfam" id="PF25331">
    <property type="entry name" value="C2_Mug190_3rd"/>
    <property type="match status" value="1"/>
</dbReference>
<gene>
    <name evidence="9" type="ORF">FB45DRAFT_1031228</name>
</gene>
<evidence type="ECO:0000256" key="1">
    <source>
        <dbReference type="ARBA" id="ARBA00004586"/>
    </source>
</evidence>
<feature type="transmembrane region" description="Helical" evidence="7">
    <location>
        <begin position="218"/>
        <end position="241"/>
    </location>
</feature>
<feature type="region of interest" description="Disordered" evidence="6">
    <location>
        <begin position="479"/>
        <end position="500"/>
    </location>
</feature>
<keyword evidence="4" id="KW-0256">Endoplasmic reticulum</keyword>
<evidence type="ECO:0000313" key="9">
    <source>
        <dbReference type="EMBL" id="KAJ7623300.1"/>
    </source>
</evidence>
<feature type="transmembrane region" description="Helical" evidence="7">
    <location>
        <begin position="125"/>
        <end position="145"/>
    </location>
</feature>
<dbReference type="InterPro" id="IPR000008">
    <property type="entry name" value="C2_dom"/>
</dbReference>
<accession>A0AAD7BK04</accession>
<feature type="domain" description="C2" evidence="8">
    <location>
        <begin position="302"/>
        <end position="427"/>
    </location>
</feature>
<feature type="transmembrane region" description="Helical" evidence="7">
    <location>
        <begin position="86"/>
        <end position="105"/>
    </location>
</feature>
<evidence type="ECO:0000259" key="8">
    <source>
        <dbReference type="PROSITE" id="PS50004"/>
    </source>
</evidence>
<dbReference type="InterPro" id="IPR057349">
    <property type="entry name" value="C2_Mug190_3rd"/>
</dbReference>
<dbReference type="Proteomes" id="UP001221142">
    <property type="component" value="Unassembled WGS sequence"/>
</dbReference>
<comment type="caution">
    <text evidence="9">The sequence shown here is derived from an EMBL/GenBank/DDBJ whole genome shotgun (WGS) entry which is preliminary data.</text>
</comment>
<proteinExistence type="predicted"/>
<comment type="subcellular location">
    <subcellularLocation>
        <location evidence="1">Endoplasmic reticulum membrane</location>
    </subcellularLocation>
</comment>
<dbReference type="Pfam" id="PF00168">
    <property type="entry name" value="C2"/>
    <property type="match status" value="2"/>
</dbReference>
<keyword evidence="2 7" id="KW-0812">Transmembrane</keyword>
<evidence type="ECO:0000256" key="5">
    <source>
        <dbReference type="ARBA" id="ARBA00022989"/>
    </source>
</evidence>
<dbReference type="GO" id="GO:0061817">
    <property type="term" value="P:endoplasmic reticulum-plasma membrane tethering"/>
    <property type="evidence" value="ECO:0007669"/>
    <property type="project" value="InterPro"/>
</dbReference>
<evidence type="ECO:0000256" key="4">
    <source>
        <dbReference type="ARBA" id="ARBA00022824"/>
    </source>
</evidence>
<keyword evidence="3" id="KW-0677">Repeat</keyword>
<evidence type="ECO:0000256" key="3">
    <source>
        <dbReference type="ARBA" id="ARBA00022737"/>
    </source>
</evidence>
<dbReference type="GO" id="GO:0005789">
    <property type="term" value="C:endoplasmic reticulum membrane"/>
    <property type="evidence" value="ECO:0007669"/>
    <property type="project" value="UniProtKB-SubCell"/>
</dbReference>
<dbReference type="AlphaFoldDB" id="A0AAD7BK04"/>
<dbReference type="CDD" id="cd04052">
    <property type="entry name" value="C2B_Tricalbin-like"/>
    <property type="match status" value="1"/>
</dbReference>
<evidence type="ECO:0000256" key="2">
    <source>
        <dbReference type="ARBA" id="ARBA00022692"/>
    </source>
</evidence>
<dbReference type="Pfam" id="PF25669">
    <property type="entry name" value="SMP_MUG190-like"/>
    <property type="match status" value="1"/>
</dbReference>